<keyword evidence="4" id="KW-1185">Reference proteome</keyword>
<sequence length="942" mass="103620">MSITRRGFLLAGAAAPIMLAAGRNTSFAASSATLPNPLILSVSGVDGASDPARLARLIDPIIASGIPLLLTVSPFDTEGHPLDYNSAMAAWLRRRIDDSFDALEIGLHVETIEADAPYFQLRLASQAQAVFAKALNDYTRYRTKALVEARTLTTTSPARAWQDCAAMRAAGIHSVIHLPSGRPDKAGLQPVDGGYWMAETGLMNIFAAPQSSIRPSGRSQAPLGMPDLVNGVKSLSKGNEPIVIDIPLQSLAGMSAADLEDYGKALAQIAHRLNATGVVRQILPRTLYRQSHHTHRFVIIRIDDLRLTQAGDMEHMAFTRSLLEAGYPVTEAIIPSPPHGPVSKDEASRAYIEAMFAKKGYDVATHGWQHTFQEMLGKSPEANLKLVRDGASELFKTTGRVPTCYVPPNNAFDENTLDALARTGASTMAADKSEDLAWFRGMDRRGLLHVSETVMFEQEWSGDIPYRETDEVLDRLGEDNDAVFSIHPLTANTPEKKRQIMEVLETLTKQSGTRLANFSEYYEAVVPLMPTVERIRQARADVMIRDWRPDAISAATDAALKEDAAFAWRYFEWGAKNFGGMVPATAWPEGRTRQGYPYATMWDVGSYIMAAISAHRIDLVDDTTFETTASRILSFLAEESYLYKGSKLPPTERSLENGGKERKGFDSADTGRLLIALKILDRYTNGELPVARLVAGWDFDNVLRGGKMHIVKNGRLVPVHDNSYANYVSRGYRLWNHPLNPVFDVERPDTDMDDAVRAFSEIARRGRLATEPHLTEEIELGGSPHGRLMSDILYSAQMKRYSETGVLTCVSEGPVRGRPFFVYQGYQINEDGGGTFVVDAPKDSDIAYTARKEEALRAVSTKGSYLWHAARPGAYSSKLMEFVRKEARIPGIGFATAISEATGKRFEVCDVNTNGIILEAAAHVLGGRKPFLQEPSGTARGF</sequence>
<dbReference type="SUPFAM" id="SSF88713">
    <property type="entry name" value="Glycoside hydrolase/deacetylase"/>
    <property type="match status" value="1"/>
</dbReference>
<dbReference type="CDD" id="cd10585">
    <property type="entry name" value="CE4_SF"/>
    <property type="match status" value="1"/>
</dbReference>
<organism evidence="3 4">
    <name type="scientific">Chelativorans salis</name>
    <dbReference type="NCBI Taxonomy" id="2978478"/>
    <lineage>
        <taxon>Bacteria</taxon>
        <taxon>Pseudomonadati</taxon>
        <taxon>Pseudomonadota</taxon>
        <taxon>Alphaproteobacteria</taxon>
        <taxon>Hyphomicrobiales</taxon>
        <taxon>Phyllobacteriaceae</taxon>
        <taxon>Chelativorans</taxon>
    </lineage>
</organism>
<evidence type="ECO:0000313" key="3">
    <source>
        <dbReference type="EMBL" id="MCT7374060.1"/>
    </source>
</evidence>
<dbReference type="Pfam" id="PF11329">
    <property type="entry name" value="DUF3131"/>
    <property type="match status" value="1"/>
</dbReference>
<feature type="chain" id="PRO_5045681403" evidence="1">
    <location>
        <begin position="29"/>
        <end position="942"/>
    </location>
</feature>
<dbReference type="InterPro" id="IPR021478">
    <property type="entry name" value="DUF3131"/>
</dbReference>
<name>A0ABT2LHM1_9HYPH</name>
<dbReference type="InterPro" id="IPR011330">
    <property type="entry name" value="Glyco_hydro/deAcase_b/a-brl"/>
</dbReference>
<evidence type="ECO:0000259" key="2">
    <source>
        <dbReference type="Pfam" id="PF11329"/>
    </source>
</evidence>
<gene>
    <name evidence="3" type="ORF">N5A92_03290</name>
</gene>
<evidence type="ECO:0000313" key="4">
    <source>
        <dbReference type="Proteomes" id="UP001320831"/>
    </source>
</evidence>
<accession>A0ABT2LHM1</accession>
<dbReference type="RefSeq" id="WP_260900413.1">
    <property type="nucleotide sequence ID" value="NZ_JAOCZP010000001.1"/>
</dbReference>
<dbReference type="Proteomes" id="UP001320831">
    <property type="component" value="Unassembled WGS sequence"/>
</dbReference>
<feature type="domain" description="DUF3131" evidence="2">
    <location>
        <begin position="563"/>
        <end position="923"/>
    </location>
</feature>
<feature type="signal peptide" evidence="1">
    <location>
        <begin position="1"/>
        <end position="28"/>
    </location>
</feature>
<dbReference type="InterPro" id="IPR006311">
    <property type="entry name" value="TAT_signal"/>
</dbReference>
<dbReference type="InterPro" id="IPR018763">
    <property type="entry name" value="DUF2334"/>
</dbReference>
<dbReference type="Gene3D" id="1.50.10.140">
    <property type="match status" value="1"/>
</dbReference>
<dbReference type="Pfam" id="PF10096">
    <property type="entry name" value="DUF2334"/>
    <property type="match status" value="1"/>
</dbReference>
<evidence type="ECO:0000256" key="1">
    <source>
        <dbReference type="SAM" id="SignalP"/>
    </source>
</evidence>
<reference evidence="3 4" key="1">
    <citation type="submission" date="2022-09" db="EMBL/GenBank/DDBJ databases">
        <title>Chelativorans salina sp. nov., a novel slightly halophilic bacterium isolated from a saline lake sediment enrichment.</title>
        <authorList>
            <person name="Gao L."/>
            <person name="Fang B.-Z."/>
            <person name="Li W.-J."/>
        </authorList>
    </citation>
    <scope>NUCLEOTIDE SEQUENCE [LARGE SCALE GENOMIC DNA]</scope>
    <source>
        <strain evidence="3 4">EGI FJ00035</strain>
    </source>
</reference>
<keyword evidence="1" id="KW-0732">Signal</keyword>
<dbReference type="EMBL" id="JAOCZP010000001">
    <property type="protein sequence ID" value="MCT7374060.1"/>
    <property type="molecule type" value="Genomic_DNA"/>
</dbReference>
<dbReference type="PROSITE" id="PS51318">
    <property type="entry name" value="TAT"/>
    <property type="match status" value="1"/>
</dbReference>
<dbReference type="Gene3D" id="3.20.20.370">
    <property type="entry name" value="Glycoside hydrolase/deacetylase"/>
    <property type="match status" value="1"/>
</dbReference>
<protein>
    <submittedName>
        <fullName evidence="3">DUF3131 domain-containing protein</fullName>
    </submittedName>
</protein>
<proteinExistence type="predicted"/>
<comment type="caution">
    <text evidence="3">The sequence shown here is derived from an EMBL/GenBank/DDBJ whole genome shotgun (WGS) entry which is preliminary data.</text>
</comment>